<dbReference type="AlphaFoldDB" id="A0A974NI25"/>
<feature type="transmembrane region" description="Helical" evidence="1">
    <location>
        <begin position="103"/>
        <end position="123"/>
    </location>
</feature>
<name>A0A974NI25_9GAMM</name>
<dbReference type="EMBL" id="CP067393">
    <property type="protein sequence ID" value="QQP86986.1"/>
    <property type="molecule type" value="Genomic_DNA"/>
</dbReference>
<evidence type="ECO:0000313" key="3">
    <source>
        <dbReference type="Proteomes" id="UP000595278"/>
    </source>
</evidence>
<keyword evidence="1" id="KW-0812">Transmembrane</keyword>
<proteinExistence type="predicted"/>
<gene>
    <name evidence="2" type="ORF">JHT90_07005</name>
</gene>
<accession>A0A974NI25</accession>
<dbReference type="KEGG" id="eaz:JHT90_07005"/>
<sequence>MERRTRITVLLDKVTFEDNALRKLGYIMAFIAGAVNAGGFFAIGYYTSHVTGEVSAMADHLVLGDIQIVILFFCMLLCFIGGAMHSTWLIIWARRSRFRSGYGISMCVESFILLLFGILGMTLGTQWEFLFFSPTIMLLCFIMGMHNTVITIFSNGLLRSTHMTGIATDIGIELSKAIYFHKNPLKKVAAIKTNRSKLILFIGILFYFFIGGIIGALGFRHLGFQFVLPLAILLFVWGARSVYYDLRARTRLRNYKRGNLETAKPK</sequence>
<keyword evidence="3" id="KW-1185">Reference proteome</keyword>
<protein>
    <submittedName>
        <fullName evidence="2">DUF1275 domain-containing protein</fullName>
    </submittedName>
</protein>
<dbReference type="Proteomes" id="UP000595278">
    <property type="component" value="Chromosome"/>
</dbReference>
<feature type="transmembrane region" description="Helical" evidence="1">
    <location>
        <begin position="24"/>
        <end position="46"/>
    </location>
</feature>
<dbReference type="PANTHER" id="PTHR37314:SF4">
    <property type="entry name" value="UPF0700 TRANSMEMBRANE PROTEIN YOAK"/>
    <property type="match status" value="1"/>
</dbReference>
<feature type="transmembrane region" description="Helical" evidence="1">
    <location>
        <begin position="198"/>
        <end position="217"/>
    </location>
</feature>
<dbReference type="PANTHER" id="PTHR37314">
    <property type="entry name" value="SLR0142 PROTEIN"/>
    <property type="match status" value="1"/>
</dbReference>
<keyword evidence="1" id="KW-0472">Membrane</keyword>
<dbReference type="RefSeq" id="WP_201095518.1">
    <property type="nucleotide sequence ID" value="NZ_CP067393.1"/>
</dbReference>
<dbReference type="Pfam" id="PF06912">
    <property type="entry name" value="DUF1275"/>
    <property type="match status" value="1"/>
</dbReference>
<evidence type="ECO:0000313" key="2">
    <source>
        <dbReference type="EMBL" id="QQP86986.1"/>
    </source>
</evidence>
<dbReference type="InterPro" id="IPR010699">
    <property type="entry name" value="DUF1275"/>
</dbReference>
<keyword evidence="1" id="KW-1133">Transmembrane helix</keyword>
<feature type="transmembrane region" description="Helical" evidence="1">
    <location>
        <begin position="223"/>
        <end position="243"/>
    </location>
</feature>
<feature type="transmembrane region" description="Helical" evidence="1">
    <location>
        <begin position="129"/>
        <end position="153"/>
    </location>
</feature>
<reference evidence="2 3" key="1">
    <citation type="submission" date="2021-01" db="EMBL/GenBank/DDBJ databases">
        <title>Entomomonas sp. F2A isolated from a house cricket (Acheta domesticus).</title>
        <authorList>
            <person name="Spergser J."/>
            <person name="Busse H.-J."/>
        </authorList>
    </citation>
    <scope>NUCLEOTIDE SEQUENCE [LARGE SCALE GENOMIC DNA]</scope>
    <source>
        <strain evidence="2 3">F2A</strain>
    </source>
</reference>
<evidence type="ECO:0000256" key="1">
    <source>
        <dbReference type="SAM" id="Phobius"/>
    </source>
</evidence>
<feature type="transmembrane region" description="Helical" evidence="1">
    <location>
        <begin position="66"/>
        <end position="91"/>
    </location>
</feature>
<organism evidence="2 3">
    <name type="scientific">Entomomonas asaccharolytica</name>
    <dbReference type="NCBI Taxonomy" id="2785331"/>
    <lineage>
        <taxon>Bacteria</taxon>
        <taxon>Pseudomonadati</taxon>
        <taxon>Pseudomonadota</taxon>
        <taxon>Gammaproteobacteria</taxon>
        <taxon>Pseudomonadales</taxon>
        <taxon>Pseudomonadaceae</taxon>
        <taxon>Entomomonas</taxon>
    </lineage>
</organism>